<reference evidence="1 2" key="1">
    <citation type="submission" date="2024-10" db="EMBL/GenBank/DDBJ databases">
        <title>The Natural Products Discovery Center: Release of the First 8490 Sequenced Strains for Exploring Actinobacteria Biosynthetic Diversity.</title>
        <authorList>
            <person name="Kalkreuter E."/>
            <person name="Kautsar S.A."/>
            <person name="Yang D."/>
            <person name="Bader C.D."/>
            <person name="Teijaro C.N."/>
            <person name="Fluegel L."/>
            <person name="Davis C.M."/>
            <person name="Simpson J.R."/>
            <person name="Lauterbach L."/>
            <person name="Steele A.D."/>
            <person name="Gui C."/>
            <person name="Meng S."/>
            <person name="Li G."/>
            <person name="Viehrig K."/>
            <person name="Ye F."/>
            <person name="Su P."/>
            <person name="Kiefer A.F."/>
            <person name="Nichols A."/>
            <person name="Cepeda A.J."/>
            <person name="Yan W."/>
            <person name="Fan B."/>
            <person name="Jiang Y."/>
            <person name="Adhikari A."/>
            <person name="Zheng C.-J."/>
            <person name="Schuster L."/>
            <person name="Cowan T.M."/>
            <person name="Smanski M.J."/>
            <person name="Chevrette M.G."/>
            <person name="De Carvalho L.P.S."/>
            <person name="Shen B."/>
        </authorList>
    </citation>
    <scope>NUCLEOTIDE SEQUENCE [LARGE SCALE GENOMIC DNA]</scope>
    <source>
        <strain evidence="1 2">NPDC001650</strain>
    </source>
</reference>
<proteinExistence type="predicted"/>
<protein>
    <recommendedName>
        <fullName evidence="3">ATP-binding protein</fullName>
    </recommendedName>
</protein>
<dbReference type="Gene3D" id="3.30.565.10">
    <property type="entry name" value="Histidine kinase-like ATPase, C-terminal domain"/>
    <property type="match status" value="1"/>
</dbReference>
<gene>
    <name evidence="1" type="ORF">ACFYZM_09640</name>
</gene>
<organism evidence="1 2">
    <name type="scientific">Streptomyces nondiastaticus</name>
    <dbReference type="NCBI Taxonomy" id="3154512"/>
    <lineage>
        <taxon>Bacteria</taxon>
        <taxon>Bacillati</taxon>
        <taxon>Actinomycetota</taxon>
        <taxon>Actinomycetes</taxon>
        <taxon>Kitasatosporales</taxon>
        <taxon>Streptomycetaceae</taxon>
        <taxon>Streptomyces</taxon>
    </lineage>
</organism>
<accession>A0ABW6TVB3</accession>
<keyword evidence="2" id="KW-1185">Reference proteome</keyword>
<name>A0ABW6TVB3_9ACTN</name>
<dbReference type="EMBL" id="JBIAUT010000002">
    <property type="protein sequence ID" value="MFF4216531.1"/>
    <property type="molecule type" value="Genomic_DNA"/>
</dbReference>
<dbReference type="Proteomes" id="UP001602123">
    <property type="component" value="Unassembled WGS sequence"/>
</dbReference>
<evidence type="ECO:0000313" key="2">
    <source>
        <dbReference type="Proteomes" id="UP001602123"/>
    </source>
</evidence>
<sequence>MATVSVTQPWTYVLELPRDPSALAVARATLRAVLTEHRMMELADEAKRLTSELIVGAPAHAGDTLRLRLRGDEGGRLQVSVGGHVVELPEPERHAASATPLAGCATCAELKAAWRRAEARCSGGDEAVHAGIALRRHFRTTHWLPQGATG</sequence>
<evidence type="ECO:0008006" key="3">
    <source>
        <dbReference type="Google" id="ProtNLM"/>
    </source>
</evidence>
<comment type="caution">
    <text evidence="1">The sequence shown here is derived from an EMBL/GenBank/DDBJ whole genome shotgun (WGS) entry which is preliminary data.</text>
</comment>
<evidence type="ECO:0000313" key="1">
    <source>
        <dbReference type="EMBL" id="MFF4216531.1"/>
    </source>
</evidence>
<dbReference type="InterPro" id="IPR036890">
    <property type="entry name" value="HATPase_C_sf"/>
</dbReference>
<dbReference type="RefSeq" id="WP_388626317.1">
    <property type="nucleotide sequence ID" value="NZ_JBIAUT010000002.1"/>
</dbReference>